<organism evidence="1 2">
    <name type="scientific">Mya arenaria</name>
    <name type="common">Soft-shell clam</name>
    <dbReference type="NCBI Taxonomy" id="6604"/>
    <lineage>
        <taxon>Eukaryota</taxon>
        <taxon>Metazoa</taxon>
        <taxon>Spiralia</taxon>
        <taxon>Lophotrochozoa</taxon>
        <taxon>Mollusca</taxon>
        <taxon>Bivalvia</taxon>
        <taxon>Autobranchia</taxon>
        <taxon>Heteroconchia</taxon>
        <taxon>Euheterodonta</taxon>
        <taxon>Imparidentia</taxon>
        <taxon>Neoheterodontei</taxon>
        <taxon>Myida</taxon>
        <taxon>Myoidea</taxon>
        <taxon>Myidae</taxon>
        <taxon>Mya</taxon>
    </lineage>
</organism>
<evidence type="ECO:0000313" key="1">
    <source>
        <dbReference type="EMBL" id="WAR14121.1"/>
    </source>
</evidence>
<name>A0ABY7EZN8_MYAAR</name>
<accession>A0ABY7EZN8</accession>
<evidence type="ECO:0000313" key="2">
    <source>
        <dbReference type="Proteomes" id="UP001164746"/>
    </source>
</evidence>
<keyword evidence="2" id="KW-1185">Reference proteome</keyword>
<dbReference type="Proteomes" id="UP001164746">
    <property type="component" value="Chromosome 9"/>
</dbReference>
<dbReference type="SUPFAM" id="SSF53067">
    <property type="entry name" value="Actin-like ATPase domain"/>
    <property type="match status" value="1"/>
</dbReference>
<sequence length="97" mass="11139">MSDTNIKEIVVAAIDFGTTFSGYAYSWREEYLQDPLKIYANRWEGETLLQAPTVVLFNSDETESYFGFEAENKYAELIEEDEHKKLALFPKVQNGSS</sequence>
<dbReference type="PANTHER" id="PTHR14187">
    <property type="entry name" value="ALPHA KINASE/ELONGATION FACTOR 2 KINASE"/>
    <property type="match status" value="1"/>
</dbReference>
<dbReference type="PANTHER" id="PTHR14187:SF5">
    <property type="entry name" value="HEAT SHOCK 70 KDA PROTEIN 12A"/>
    <property type="match status" value="1"/>
</dbReference>
<reference evidence="1" key="1">
    <citation type="submission" date="2022-11" db="EMBL/GenBank/DDBJ databases">
        <title>Centuries of genome instability and evolution in soft-shell clam transmissible cancer (bioRxiv).</title>
        <authorList>
            <person name="Hart S.F.M."/>
            <person name="Yonemitsu M.A."/>
            <person name="Giersch R.M."/>
            <person name="Beal B.F."/>
            <person name="Arriagada G."/>
            <person name="Davis B.W."/>
            <person name="Ostrander E.A."/>
            <person name="Goff S.P."/>
            <person name="Metzger M.J."/>
        </authorList>
    </citation>
    <scope>NUCLEOTIDE SEQUENCE</scope>
    <source>
        <strain evidence="1">MELC-2E11</strain>
        <tissue evidence="1">Siphon/mantle</tissue>
    </source>
</reference>
<proteinExistence type="predicted"/>
<protein>
    <submittedName>
        <fullName evidence="1">HS12A-like protein</fullName>
    </submittedName>
</protein>
<gene>
    <name evidence="1" type="ORF">MAR_004226</name>
</gene>
<dbReference type="EMBL" id="CP111020">
    <property type="protein sequence ID" value="WAR14121.1"/>
    <property type="molecule type" value="Genomic_DNA"/>
</dbReference>
<dbReference type="InterPro" id="IPR043129">
    <property type="entry name" value="ATPase_NBD"/>
</dbReference>
<dbReference type="Gene3D" id="3.30.420.40">
    <property type="match status" value="1"/>
</dbReference>